<dbReference type="PROSITE" id="PS50106">
    <property type="entry name" value="PDZ"/>
    <property type="match status" value="1"/>
</dbReference>
<dbReference type="Gene3D" id="2.30.42.10">
    <property type="match status" value="1"/>
</dbReference>
<keyword evidence="1" id="KW-0720">Serine protease</keyword>
<keyword evidence="2" id="KW-0472">Membrane</keyword>
<keyword evidence="6" id="KW-1185">Reference proteome</keyword>
<protein>
    <recommendedName>
        <fullName evidence="1">endopeptidase La</fullName>
        <ecNumber evidence="1">3.4.21.53</ecNumber>
    </recommendedName>
</protein>
<dbReference type="GO" id="GO:0006508">
    <property type="term" value="P:proteolysis"/>
    <property type="evidence" value="ECO:0007669"/>
    <property type="project" value="UniProtKB-KW"/>
</dbReference>
<feature type="active site" evidence="1">
    <location>
        <position position="263"/>
    </location>
</feature>
<feature type="active site" evidence="1">
    <location>
        <position position="308"/>
    </location>
</feature>
<comment type="similarity">
    <text evidence="1">Belongs to the peptidase S16 family.</text>
</comment>
<keyword evidence="2" id="KW-1133">Transmembrane helix</keyword>
<dbReference type="RefSeq" id="WP_343050889.1">
    <property type="nucleotide sequence ID" value="NZ_BAAAOV010000001.1"/>
</dbReference>
<dbReference type="AlphaFoldDB" id="A0A839EBI1"/>
<reference evidence="5 6" key="1">
    <citation type="submission" date="2020-07" db="EMBL/GenBank/DDBJ databases">
        <title>Sequencing the genomes of 1000 actinobacteria strains.</title>
        <authorList>
            <person name="Klenk H.-P."/>
        </authorList>
    </citation>
    <scope>NUCLEOTIDE SEQUENCE [LARGE SCALE GENOMIC DNA]</scope>
    <source>
        <strain evidence="5 6">DSM 19663</strain>
    </source>
</reference>
<dbReference type="InterPro" id="IPR036034">
    <property type="entry name" value="PDZ_sf"/>
</dbReference>
<dbReference type="GO" id="GO:0004252">
    <property type="term" value="F:serine-type endopeptidase activity"/>
    <property type="evidence" value="ECO:0007669"/>
    <property type="project" value="UniProtKB-UniRule"/>
</dbReference>
<keyword evidence="1" id="KW-0378">Hydrolase</keyword>
<evidence type="ECO:0000259" key="4">
    <source>
        <dbReference type="PROSITE" id="PS51786"/>
    </source>
</evidence>
<comment type="catalytic activity">
    <reaction evidence="1">
        <text>Hydrolysis of proteins in presence of ATP.</text>
        <dbReference type="EC" id="3.4.21.53"/>
    </reaction>
</comment>
<keyword evidence="1" id="KW-0645">Protease</keyword>
<dbReference type="Gene3D" id="3.30.230.10">
    <property type="match status" value="1"/>
</dbReference>
<name>A0A839EBI1_9MICO</name>
<keyword evidence="2" id="KW-0812">Transmembrane</keyword>
<dbReference type="InterPro" id="IPR008269">
    <property type="entry name" value="Lon_proteolytic"/>
</dbReference>
<accession>A0A839EBI1</accession>
<dbReference type="Pfam" id="PF13180">
    <property type="entry name" value="PDZ_2"/>
    <property type="match status" value="1"/>
</dbReference>
<dbReference type="Proteomes" id="UP000585905">
    <property type="component" value="Unassembled WGS sequence"/>
</dbReference>
<dbReference type="SUPFAM" id="SSF54211">
    <property type="entry name" value="Ribosomal protein S5 domain 2-like"/>
    <property type="match status" value="1"/>
</dbReference>
<evidence type="ECO:0000256" key="2">
    <source>
        <dbReference type="SAM" id="Phobius"/>
    </source>
</evidence>
<sequence>MSLFTDGADAEQDEARSRGRRIGWLLLAVTVFGVLAMAVLPSPYVIERPGPVFDTLGSVSVDGEEVALITIPTEPTYPTEGSLSLLTVNVLGNPEAQPSWFEVAAAWLDPEQSVVPLESVFPPGLSTDDRREQSRIEMENSQQEAVAAALRAIGEPYESRLYVVEAQEGGASVGILEADDVIVSIQGEPVRDVTALRAAISENGTGSPVVLGIERGGRERTVEVTPRLSEGTERVPVIGILVAGDYEFPFEVEIELSNVGGPSAGMMFALGIIDKLTPGSLAGGAEVAGTGTIAADGTVGPIGGVVQKMYGAVDAGAEIFLAPAENCGEVVGSIPDGLDVFRVATLDDAIGVLQTVADGGDRGALPRCGS</sequence>
<dbReference type="EMBL" id="JACGWX010000003">
    <property type="protein sequence ID" value="MBA8847802.1"/>
    <property type="molecule type" value="Genomic_DNA"/>
</dbReference>
<dbReference type="SUPFAM" id="SSF50156">
    <property type="entry name" value="PDZ domain-like"/>
    <property type="match status" value="1"/>
</dbReference>
<dbReference type="InterPro" id="IPR014721">
    <property type="entry name" value="Ribsml_uS5_D2-typ_fold_subgr"/>
</dbReference>
<proteinExistence type="inferred from homology"/>
<dbReference type="GO" id="GO:0004176">
    <property type="term" value="F:ATP-dependent peptidase activity"/>
    <property type="evidence" value="ECO:0007669"/>
    <property type="project" value="UniProtKB-UniRule"/>
</dbReference>
<evidence type="ECO:0000313" key="6">
    <source>
        <dbReference type="Proteomes" id="UP000585905"/>
    </source>
</evidence>
<dbReference type="InterPro" id="IPR001478">
    <property type="entry name" value="PDZ"/>
</dbReference>
<organism evidence="5 6">
    <name type="scientific">Microcella alkalica</name>
    <dbReference type="NCBI Taxonomy" id="355930"/>
    <lineage>
        <taxon>Bacteria</taxon>
        <taxon>Bacillati</taxon>
        <taxon>Actinomycetota</taxon>
        <taxon>Actinomycetes</taxon>
        <taxon>Micrococcales</taxon>
        <taxon>Microbacteriaceae</taxon>
        <taxon>Microcella</taxon>
    </lineage>
</organism>
<feature type="domain" description="PDZ" evidence="3">
    <location>
        <begin position="135"/>
        <end position="217"/>
    </location>
</feature>
<feature type="domain" description="Lon proteolytic" evidence="4">
    <location>
        <begin position="257"/>
        <end position="356"/>
    </location>
</feature>
<evidence type="ECO:0000256" key="1">
    <source>
        <dbReference type="PROSITE-ProRule" id="PRU01122"/>
    </source>
</evidence>
<dbReference type="Pfam" id="PF05362">
    <property type="entry name" value="Lon_C"/>
    <property type="match status" value="1"/>
</dbReference>
<evidence type="ECO:0000259" key="3">
    <source>
        <dbReference type="PROSITE" id="PS50106"/>
    </source>
</evidence>
<feature type="transmembrane region" description="Helical" evidence="2">
    <location>
        <begin position="24"/>
        <end position="46"/>
    </location>
</feature>
<dbReference type="PROSITE" id="PS51786">
    <property type="entry name" value="LON_PROTEOLYTIC"/>
    <property type="match status" value="1"/>
</dbReference>
<gene>
    <name evidence="5" type="ORF">FHX53_001394</name>
</gene>
<evidence type="ECO:0000313" key="5">
    <source>
        <dbReference type="EMBL" id="MBA8847802.1"/>
    </source>
</evidence>
<dbReference type="EC" id="3.4.21.53" evidence="1"/>
<comment type="caution">
    <text evidence="5">The sequence shown here is derived from an EMBL/GenBank/DDBJ whole genome shotgun (WGS) entry which is preliminary data.</text>
</comment>
<dbReference type="InterPro" id="IPR020568">
    <property type="entry name" value="Ribosomal_Su5_D2-typ_SF"/>
</dbReference>